<dbReference type="GO" id="GO:0016020">
    <property type="term" value="C:membrane"/>
    <property type="evidence" value="ECO:0007669"/>
    <property type="project" value="UniProtKB-SubCell"/>
</dbReference>
<evidence type="ECO:0000256" key="5">
    <source>
        <dbReference type="ARBA" id="ARBA00023136"/>
    </source>
</evidence>
<comment type="similarity">
    <text evidence="2">Belongs to the IFI6/IFI27 family.</text>
</comment>
<reference evidence="7" key="1">
    <citation type="submission" date="2020-10" db="EMBL/GenBank/DDBJ databases">
        <title>Catharus ustulatus (Swainson's thrush) genome, bCatUst1, primary haplotype v2.</title>
        <authorList>
            <person name="Delmore K."/>
            <person name="Vafadar M."/>
            <person name="Formenti G."/>
            <person name="Chow W."/>
            <person name="Pelan S."/>
            <person name="Howe K."/>
            <person name="Rhie A."/>
            <person name="Mountcastle J."/>
            <person name="Haase B."/>
            <person name="Fedrigo O."/>
            <person name="Jarvis E.D."/>
        </authorList>
    </citation>
    <scope>NUCLEOTIDE SEQUENCE [LARGE SCALE GENOMIC DNA]</scope>
</reference>
<comment type="subcellular location">
    <subcellularLocation>
        <location evidence="1">Membrane</location>
        <topology evidence="1">Multi-pass membrane protein</topology>
    </subcellularLocation>
</comment>
<evidence type="ECO:0000256" key="3">
    <source>
        <dbReference type="ARBA" id="ARBA00022692"/>
    </source>
</evidence>
<dbReference type="Gene3D" id="6.10.110.10">
    <property type="match status" value="1"/>
</dbReference>
<keyword evidence="3 6" id="KW-0812">Transmembrane</keyword>
<proteinExistence type="inferred from homology"/>
<dbReference type="InterPro" id="IPR009311">
    <property type="entry name" value="IFI6/IFI27-like"/>
</dbReference>
<dbReference type="Pfam" id="PF06140">
    <property type="entry name" value="Ifi-6-16"/>
    <property type="match status" value="1"/>
</dbReference>
<dbReference type="InterPro" id="IPR038213">
    <property type="entry name" value="IFI6/IFI27-like_sf"/>
</dbReference>
<evidence type="ECO:0000256" key="1">
    <source>
        <dbReference type="ARBA" id="ARBA00004141"/>
    </source>
</evidence>
<keyword evidence="4 6" id="KW-1133">Transmembrane helix</keyword>
<dbReference type="Proteomes" id="UP000694563">
    <property type="component" value="Chromosome 26"/>
</dbReference>
<evidence type="ECO:0000256" key="6">
    <source>
        <dbReference type="SAM" id="Phobius"/>
    </source>
</evidence>
<reference evidence="7" key="3">
    <citation type="submission" date="2025-09" db="UniProtKB">
        <authorList>
            <consortium name="Ensembl"/>
        </authorList>
    </citation>
    <scope>IDENTIFICATION</scope>
</reference>
<feature type="transmembrane region" description="Helical" evidence="6">
    <location>
        <begin position="24"/>
        <end position="48"/>
    </location>
</feature>
<dbReference type="AlphaFoldDB" id="A0A8C3UGA6"/>
<evidence type="ECO:0000256" key="2">
    <source>
        <dbReference type="ARBA" id="ARBA00007262"/>
    </source>
</evidence>
<accession>A0A8C3UGA6</accession>
<keyword evidence="8" id="KW-1185">Reference proteome</keyword>
<name>A0A8C3UGA6_CATUS</name>
<dbReference type="Ensembl" id="ENSCUST00005013535.1">
    <property type="protein sequence ID" value="ENSCUSP00005013008.1"/>
    <property type="gene ID" value="ENSCUSG00005008361.1"/>
</dbReference>
<sequence>MESSAQGRDGVTAPDHVYKRTGHVALVGIPACALGLTGAGIAAGSIAAKMMSTAAIANGGKAVLQSVGEWGGQGSWASSPWQGTQGCILDLL</sequence>
<organism evidence="7 8">
    <name type="scientific">Catharus ustulatus</name>
    <name type="common">Russet-backed thrush</name>
    <name type="synonym">Hylocichla ustulatus</name>
    <dbReference type="NCBI Taxonomy" id="91951"/>
    <lineage>
        <taxon>Eukaryota</taxon>
        <taxon>Metazoa</taxon>
        <taxon>Chordata</taxon>
        <taxon>Craniata</taxon>
        <taxon>Vertebrata</taxon>
        <taxon>Euteleostomi</taxon>
        <taxon>Archelosauria</taxon>
        <taxon>Archosauria</taxon>
        <taxon>Dinosauria</taxon>
        <taxon>Saurischia</taxon>
        <taxon>Theropoda</taxon>
        <taxon>Coelurosauria</taxon>
        <taxon>Aves</taxon>
        <taxon>Neognathae</taxon>
        <taxon>Neoaves</taxon>
        <taxon>Telluraves</taxon>
        <taxon>Australaves</taxon>
        <taxon>Passeriformes</taxon>
        <taxon>Turdidae</taxon>
        <taxon>Catharus</taxon>
    </lineage>
</organism>
<protein>
    <submittedName>
        <fullName evidence="7">Uncharacterized protein</fullName>
    </submittedName>
</protein>
<evidence type="ECO:0000313" key="8">
    <source>
        <dbReference type="Proteomes" id="UP000694563"/>
    </source>
</evidence>
<keyword evidence="5 6" id="KW-0472">Membrane</keyword>
<evidence type="ECO:0000313" key="7">
    <source>
        <dbReference type="Ensembl" id="ENSCUSP00005013008.1"/>
    </source>
</evidence>
<evidence type="ECO:0000256" key="4">
    <source>
        <dbReference type="ARBA" id="ARBA00022989"/>
    </source>
</evidence>
<reference evidence="7" key="2">
    <citation type="submission" date="2025-08" db="UniProtKB">
        <authorList>
            <consortium name="Ensembl"/>
        </authorList>
    </citation>
    <scope>IDENTIFICATION</scope>
</reference>